<sequence length="611" mass="68189">MKRLLIFLLGVVSSGGAQFTHETTVKITLDVLKQLHSSCVYFLHSEDQGTLHMPKFVMSVVRQGIPATQIRAEAVGSLAHRRANSLYVAICSDRSPENLLPQLLTASELPKGKRLVFVDEAVSLEEFFAGTYIPFDSEFLVAQTSPGSRGRGAVDASLTEVYHVHPTLPLQIFRIGNWSSVAGLSWSSVPLVRRRGDLHGTLIKGALRPQAPYITKTTYRDNKPIEFSGFSMRIFNEFRSRMNFTADCVVPPDGAYGFRDANGTWNGVVGMVATDEVEFGLSLFSFVKERMDVIDYLPPILSQKLVVYIRRPNAQQNTLSHISSPFTAPLWGAVVTAMLTLVVTLSVTWYMGPERENTDYSMKHCWFYVFGIFCQQGQASAPAHWSCRAVCVTAYLTAVVTTAAYAATFISFLSVRRYSLPFADYDGLVRDGTYRFGVNRATGHVEFFRDSSDPVMRQIYTQLLEPEVRSIALPETDLEGLQRLCADGRYSYLTLDTSFKGLEADIPCHVVEVARAFHTTTLSMIISKSSRYRALFSHHMQEMRRTGVLKRFVRSTWASKVEILEESLTPVSVDMITMLLTLPAGGVVAALLSFVLEMATLFLPAYRNSNL</sequence>
<dbReference type="Proteomes" id="UP000027135">
    <property type="component" value="Unassembled WGS sequence"/>
</dbReference>
<keyword evidence="9" id="KW-0675">Receptor</keyword>
<keyword evidence="6 13" id="KW-1133">Transmembrane helix</keyword>
<evidence type="ECO:0000256" key="11">
    <source>
        <dbReference type="ARBA" id="ARBA00023286"/>
    </source>
</evidence>
<evidence type="ECO:0000256" key="13">
    <source>
        <dbReference type="SAM" id="Phobius"/>
    </source>
</evidence>
<evidence type="ECO:0000313" key="17">
    <source>
        <dbReference type="Proteomes" id="UP000027135"/>
    </source>
</evidence>
<feature type="transmembrane region" description="Helical" evidence="13">
    <location>
        <begin position="330"/>
        <end position="352"/>
    </location>
</feature>
<proteinExistence type="inferred from homology"/>
<dbReference type="Pfam" id="PF10613">
    <property type="entry name" value="Lig_chan-Glu_bd"/>
    <property type="match status" value="1"/>
</dbReference>
<dbReference type="Gene3D" id="1.10.287.70">
    <property type="match status" value="1"/>
</dbReference>
<comment type="similarity">
    <text evidence="2">Belongs to the glutamate-gated ion channel (TC 1.A.10.1) family.</text>
</comment>
<dbReference type="AlphaFoldDB" id="A0A067RTJ6"/>
<keyword evidence="3" id="KW-0813">Transport</keyword>
<evidence type="ECO:0000256" key="5">
    <source>
        <dbReference type="ARBA" id="ARBA00022692"/>
    </source>
</evidence>
<dbReference type="InterPro" id="IPR019594">
    <property type="entry name" value="Glu/Gly-bd"/>
</dbReference>
<dbReference type="Gene3D" id="3.40.190.10">
    <property type="entry name" value="Periplasmic binding protein-like II"/>
    <property type="match status" value="1"/>
</dbReference>
<evidence type="ECO:0000256" key="9">
    <source>
        <dbReference type="ARBA" id="ARBA00023170"/>
    </source>
</evidence>
<dbReference type="SUPFAM" id="SSF53850">
    <property type="entry name" value="Periplasmic binding protein-like II"/>
    <property type="match status" value="1"/>
</dbReference>
<gene>
    <name evidence="16" type="ORF">L798_15231</name>
</gene>
<keyword evidence="4" id="KW-1003">Cell membrane</keyword>
<dbReference type="InParanoid" id="A0A067RTJ6"/>
<keyword evidence="17" id="KW-1185">Reference proteome</keyword>
<protein>
    <recommendedName>
        <fullName evidence="15">Ionotropic glutamate receptor L-glutamate and glycine-binding domain-containing protein</fullName>
    </recommendedName>
</protein>
<dbReference type="GO" id="GO:0005886">
    <property type="term" value="C:plasma membrane"/>
    <property type="evidence" value="ECO:0007669"/>
    <property type="project" value="UniProtKB-SubCell"/>
</dbReference>
<evidence type="ECO:0000256" key="14">
    <source>
        <dbReference type="SAM" id="SignalP"/>
    </source>
</evidence>
<dbReference type="eggNOG" id="KOG1052">
    <property type="taxonomic scope" value="Eukaryota"/>
</dbReference>
<dbReference type="InterPro" id="IPR052192">
    <property type="entry name" value="Insect_Ionotropic_Sensory_Rcpt"/>
</dbReference>
<evidence type="ECO:0000256" key="8">
    <source>
        <dbReference type="ARBA" id="ARBA00023136"/>
    </source>
</evidence>
<feature type="signal peptide" evidence="14">
    <location>
        <begin position="1"/>
        <end position="17"/>
    </location>
</feature>
<dbReference type="SMART" id="SM00918">
    <property type="entry name" value="Lig_chan-Glu_bd"/>
    <property type="match status" value="1"/>
</dbReference>
<feature type="transmembrane region" description="Helical" evidence="13">
    <location>
        <begin position="393"/>
        <end position="415"/>
    </location>
</feature>
<evidence type="ECO:0000313" key="16">
    <source>
        <dbReference type="EMBL" id="KDR23149.1"/>
    </source>
</evidence>
<dbReference type="GO" id="GO:0050906">
    <property type="term" value="P:detection of stimulus involved in sensory perception"/>
    <property type="evidence" value="ECO:0007669"/>
    <property type="project" value="UniProtKB-ARBA"/>
</dbReference>
<keyword evidence="8 13" id="KW-0472">Membrane</keyword>
<feature type="chain" id="PRO_5001648274" description="Ionotropic glutamate receptor L-glutamate and glycine-binding domain-containing protein" evidence="14">
    <location>
        <begin position="18"/>
        <end position="611"/>
    </location>
</feature>
<evidence type="ECO:0000256" key="12">
    <source>
        <dbReference type="ARBA" id="ARBA00023303"/>
    </source>
</evidence>
<dbReference type="InterPro" id="IPR001320">
    <property type="entry name" value="Iontro_rcpt_C"/>
</dbReference>
<dbReference type="PANTHER" id="PTHR42643">
    <property type="entry name" value="IONOTROPIC RECEPTOR 20A-RELATED"/>
    <property type="match status" value="1"/>
</dbReference>
<evidence type="ECO:0000256" key="1">
    <source>
        <dbReference type="ARBA" id="ARBA00004651"/>
    </source>
</evidence>
<keyword evidence="12" id="KW-0407">Ion channel</keyword>
<evidence type="ECO:0000256" key="6">
    <source>
        <dbReference type="ARBA" id="ARBA00022989"/>
    </source>
</evidence>
<dbReference type="PANTHER" id="PTHR42643:SF24">
    <property type="entry name" value="IONOTROPIC RECEPTOR 60A"/>
    <property type="match status" value="1"/>
</dbReference>
<accession>A0A067RTJ6</accession>
<feature type="domain" description="Ionotropic glutamate receptor L-glutamate and glycine-binding" evidence="15">
    <location>
        <begin position="212"/>
        <end position="274"/>
    </location>
</feature>
<evidence type="ECO:0000256" key="4">
    <source>
        <dbReference type="ARBA" id="ARBA00022475"/>
    </source>
</evidence>
<dbReference type="GO" id="GO:0015276">
    <property type="term" value="F:ligand-gated monoatomic ion channel activity"/>
    <property type="evidence" value="ECO:0007669"/>
    <property type="project" value="InterPro"/>
</dbReference>
<comment type="subcellular location">
    <subcellularLocation>
        <location evidence="1">Cell membrane</location>
        <topology evidence="1">Multi-pass membrane protein</topology>
    </subcellularLocation>
</comment>
<dbReference type="OMA" id="EADIPCH"/>
<dbReference type="EMBL" id="KK852473">
    <property type="protein sequence ID" value="KDR23149.1"/>
    <property type="molecule type" value="Genomic_DNA"/>
</dbReference>
<name>A0A067RTJ6_ZOONE</name>
<feature type="transmembrane region" description="Helical" evidence="13">
    <location>
        <begin position="584"/>
        <end position="606"/>
    </location>
</feature>
<organism evidence="16 17">
    <name type="scientific">Zootermopsis nevadensis</name>
    <name type="common">Dampwood termite</name>
    <dbReference type="NCBI Taxonomy" id="136037"/>
    <lineage>
        <taxon>Eukaryota</taxon>
        <taxon>Metazoa</taxon>
        <taxon>Ecdysozoa</taxon>
        <taxon>Arthropoda</taxon>
        <taxon>Hexapoda</taxon>
        <taxon>Insecta</taxon>
        <taxon>Pterygota</taxon>
        <taxon>Neoptera</taxon>
        <taxon>Polyneoptera</taxon>
        <taxon>Dictyoptera</taxon>
        <taxon>Blattodea</taxon>
        <taxon>Blattoidea</taxon>
        <taxon>Termitoidae</taxon>
        <taxon>Termopsidae</taxon>
        <taxon>Zootermopsis</taxon>
    </lineage>
</organism>
<keyword evidence="5 13" id="KW-0812">Transmembrane</keyword>
<keyword evidence="10" id="KW-0325">Glycoprotein</keyword>
<keyword evidence="7" id="KW-0406">Ion transport</keyword>
<dbReference type="Pfam" id="PF00060">
    <property type="entry name" value="Lig_chan"/>
    <property type="match status" value="1"/>
</dbReference>
<evidence type="ECO:0000256" key="2">
    <source>
        <dbReference type="ARBA" id="ARBA00008685"/>
    </source>
</evidence>
<keyword evidence="11" id="KW-1071">Ligand-gated ion channel</keyword>
<evidence type="ECO:0000259" key="15">
    <source>
        <dbReference type="SMART" id="SM00918"/>
    </source>
</evidence>
<keyword evidence="14" id="KW-0732">Signal</keyword>
<dbReference type="FunCoup" id="A0A067RTJ6">
    <property type="interactions" value="58"/>
</dbReference>
<reference evidence="16 17" key="1">
    <citation type="journal article" date="2014" name="Nat. Commun.">
        <title>Molecular traces of alternative social organization in a termite genome.</title>
        <authorList>
            <person name="Terrapon N."/>
            <person name="Li C."/>
            <person name="Robertson H.M."/>
            <person name="Ji L."/>
            <person name="Meng X."/>
            <person name="Booth W."/>
            <person name="Chen Z."/>
            <person name="Childers C.P."/>
            <person name="Glastad K.M."/>
            <person name="Gokhale K."/>
            <person name="Gowin J."/>
            <person name="Gronenberg W."/>
            <person name="Hermansen R.A."/>
            <person name="Hu H."/>
            <person name="Hunt B.G."/>
            <person name="Huylmans A.K."/>
            <person name="Khalil S.M."/>
            <person name="Mitchell R.D."/>
            <person name="Munoz-Torres M.C."/>
            <person name="Mustard J.A."/>
            <person name="Pan H."/>
            <person name="Reese J.T."/>
            <person name="Scharf M.E."/>
            <person name="Sun F."/>
            <person name="Vogel H."/>
            <person name="Xiao J."/>
            <person name="Yang W."/>
            <person name="Yang Z."/>
            <person name="Yang Z."/>
            <person name="Zhou J."/>
            <person name="Zhu J."/>
            <person name="Brent C.S."/>
            <person name="Elsik C.G."/>
            <person name="Goodisman M.A."/>
            <person name="Liberles D.A."/>
            <person name="Roe R.M."/>
            <person name="Vargo E.L."/>
            <person name="Vilcinskas A."/>
            <person name="Wang J."/>
            <person name="Bornberg-Bauer E."/>
            <person name="Korb J."/>
            <person name="Zhang G."/>
            <person name="Liebig J."/>
        </authorList>
    </citation>
    <scope>NUCLEOTIDE SEQUENCE [LARGE SCALE GENOMIC DNA]</scope>
    <source>
        <tissue evidence="16">Whole organism</tissue>
    </source>
</reference>
<evidence type="ECO:0000256" key="10">
    <source>
        <dbReference type="ARBA" id="ARBA00023180"/>
    </source>
</evidence>
<evidence type="ECO:0000256" key="3">
    <source>
        <dbReference type="ARBA" id="ARBA00022448"/>
    </source>
</evidence>
<evidence type="ECO:0000256" key="7">
    <source>
        <dbReference type="ARBA" id="ARBA00023065"/>
    </source>
</evidence>